<keyword evidence="6" id="KW-1185">Reference proteome</keyword>
<dbReference type="EMBL" id="CP054393">
    <property type="protein sequence ID" value="QTX02587.1"/>
    <property type="molecule type" value="Genomic_DNA"/>
</dbReference>
<keyword evidence="3 5" id="KW-0067">ATP-binding</keyword>
<dbReference type="InterPro" id="IPR003439">
    <property type="entry name" value="ABC_transporter-like_ATP-bd"/>
</dbReference>
<protein>
    <submittedName>
        <fullName evidence="5">D-methionine transport system ATP-binding protein</fullName>
    </submittedName>
</protein>
<dbReference type="PANTHER" id="PTHR42781">
    <property type="entry name" value="SPERMIDINE/PUTRESCINE IMPORT ATP-BINDING PROTEIN POTA"/>
    <property type="match status" value="1"/>
</dbReference>
<proteinExistence type="predicted"/>
<name>A0A975ILN5_LOWBP</name>
<dbReference type="PROSITE" id="PS00211">
    <property type="entry name" value="ABC_TRANSPORTER_1"/>
    <property type="match status" value="1"/>
</dbReference>
<evidence type="ECO:0000256" key="1">
    <source>
        <dbReference type="ARBA" id="ARBA00022448"/>
    </source>
</evidence>
<evidence type="ECO:0000256" key="2">
    <source>
        <dbReference type="ARBA" id="ARBA00022741"/>
    </source>
</evidence>
<feature type="domain" description="ABC transporter" evidence="4">
    <location>
        <begin position="2"/>
        <end position="231"/>
    </location>
</feature>
<keyword evidence="1" id="KW-0813">Transport</keyword>
<dbReference type="GO" id="GO:0005524">
    <property type="term" value="F:ATP binding"/>
    <property type="evidence" value="ECO:0007669"/>
    <property type="project" value="UniProtKB-KW"/>
</dbReference>
<dbReference type="PANTHER" id="PTHR42781:SF9">
    <property type="entry name" value="AMINO ACID ABC TRANSPORTER, ATP-BINDING PROTEIN-RELATED"/>
    <property type="match status" value="1"/>
</dbReference>
<dbReference type="RefSeq" id="WP_210954711.1">
    <property type="nucleotide sequence ID" value="NZ_CP054393.1"/>
</dbReference>
<evidence type="ECO:0000313" key="6">
    <source>
        <dbReference type="Proteomes" id="UP000672038"/>
    </source>
</evidence>
<accession>A0A975ILN5</accession>
<dbReference type="KEGG" id="pluf:LFWB_0170"/>
<reference evidence="5" key="1">
    <citation type="submission" date="2020-06" db="EMBL/GenBank/DDBJ databases">
        <title>Complete genome sequence of Candidatus Phytoplasma luffae NCHU2019.</title>
        <authorList>
            <person name="Cho S.-T."/>
            <person name="Tan C.-M."/>
            <person name="Li J.-R."/>
            <person name="Chien Y.-Y."/>
            <person name="Chiu Y.-C."/>
            <person name="Yang J.-Y."/>
            <person name="Kuo C.-H."/>
        </authorList>
    </citation>
    <scope>NUCLEOTIDE SEQUENCE</scope>
    <source>
        <strain evidence="5">NCHU2019</strain>
    </source>
</reference>
<dbReference type="GO" id="GO:0016887">
    <property type="term" value="F:ATP hydrolysis activity"/>
    <property type="evidence" value="ECO:0007669"/>
    <property type="project" value="InterPro"/>
</dbReference>
<gene>
    <name evidence="5" type="primary">metN</name>
    <name evidence="5" type="ORF">LFWB_0170</name>
</gene>
<dbReference type="InterPro" id="IPR050093">
    <property type="entry name" value="ABC_SmlMolc_Importer"/>
</dbReference>
<dbReference type="Gene3D" id="3.40.50.300">
    <property type="entry name" value="P-loop containing nucleotide triphosphate hydrolases"/>
    <property type="match status" value="1"/>
</dbReference>
<dbReference type="SUPFAM" id="SSF52540">
    <property type="entry name" value="P-loop containing nucleoside triphosphate hydrolases"/>
    <property type="match status" value="1"/>
</dbReference>
<dbReference type="AlphaFoldDB" id="A0A975ILN5"/>
<sequence length="241" mass="27869">MLKITNLYKTFFINKKPIPILNKVNLEIPQYKIFGLVGATGSGKTTLLQIMNGLVKPDKKENTIIEKKFKIQESGTIWQSFNLLYNLNIFDNVSLPLKIRNWEKEKIQNKVLEVLRFVGLSDFIKFYPRQLSGGQKQRVAIARTLVYEPKIIFCDEPTSSLNEQTSKNILKLFYEINKKLKTTIVIISHDSTVIKTLCDLVAVLNKGTIERVIDLKPSYNFEFNSYQDIFINKNKKSEIID</sequence>
<dbReference type="InterPro" id="IPR017871">
    <property type="entry name" value="ABC_transporter-like_CS"/>
</dbReference>
<evidence type="ECO:0000313" key="5">
    <source>
        <dbReference type="EMBL" id="QTX02587.1"/>
    </source>
</evidence>
<dbReference type="InterPro" id="IPR027417">
    <property type="entry name" value="P-loop_NTPase"/>
</dbReference>
<dbReference type="PROSITE" id="PS50893">
    <property type="entry name" value="ABC_TRANSPORTER_2"/>
    <property type="match status" value="1"/>
</dbReference>
<dbReference type="InterPro" id="IPR003593">
    <property type="entry name" value="AAA+_ATPase"/>
</dbReference>
<dbReference type="SMART" id="SM00382">
    <property type="entry name" value="AAA"/>
    <property type="match status" value="1"/>
</dbReference>
<evidence type="ECO:0000256" key="3">
    <source>
        <dbReference type="ARBA" id="ARBA00022840"/>
    </source>
</evidence>
<organism evidence="5 6">
    <name type="scientific">Loofah witches'-broom phytoplasma</name>
    <dbReference type="NCBI Taxonomy" id="35773"/>
    <lineage>
        <taxon>Bacteria</taxon>
        <taxon>Bacillati</taxon>
        <taxon>Mycoplasmatota</taxon>
        <taxon>Mollicutes</taxon>
        <taxon>Acholeplasmatales</taxon>
        <taxon>Acholeplasmataceae</taxon>
        <taxon>Candidatus Phytoplasma</taxon>
        <taxon>16SrVIII (Loofah witches'-broom group)</taxon>
    </lineage>
</organism>
<dbReference type="Proteomes" id="UP000672038">
    <property type="component" value="Chromosome"/>
</dbReference>
<keyword evidence="2" id="KW-0547">Nucleotide-binding</keyword>
<dbReference type="Pfam" id="PF00005">
    <property type="entry name" value="ABC_tran"/>
    <property type="match status" value="1"/>
</dbReference>
<evidence type="ECO:0000259" key="4">
    <source>
        <dbReference type="PROSITE" id="PS50893"/>
    </source>
</evidence>